<dbReference type="EMBL" id="MKKU01000001">
    <property type="protein sequence ID" value="RNF27735.1"/>
    <property type="molecule type" value="Genomic_DNA"/>
</dbReference>
<evidence type="ECO:0000256" key="2">
    <source>
        <dbReference type="SAM" id="MobiDB-lite"/>
    </source>
</evidence>
<accession>A0A422QCU2</accession>
<keyword evidence="1" id="KW-0175">Coiled coil</keyword>
<dbReference type="AlphaFoldDB" id="A0A422QCU2"/>
<dbReference type="GeneID" id="40313730"/>
<feature type="compositionally biased region" description="Low complexity" evidence="2">
    <location>
        <begin position="69"/>
        <end position="86"/>
    </location>
</feature>
<dbReference type="Proteomes" id="UP000284403">
    <property type="component" value="Unassembled WGS sequence"/>
</dbReference>
<evidence type="ECO:0000256" key="1">
    <source>
        <dbReference type="SAM" id="Coils"/>
    </source>
</evidence>
<evidence type="ECO:0000313" key="4">
    <source>
        <dbReference type="Proteomes" id="UP000284403"/>
    </source>
</evidence>
<proteinExistence type="predicted"/>
<keyword evidence="4" id="KW-1185">Reference proteome</keyword>
<dbReference type="RefSeq" id="XP_029232941.1">
    <property type="nucleotide sequence ID" value="XM_029367068.1"/>
</dbReference>
<feature type="region of interest" description="Disordered" evidence="2">
    <location>
        <begin position="58"/>
        <end position="92"/>
    </location>
</feature>
<sequence length="240" mass="25904">MNEVDALAVESRKALECCTNATQRVGINNVCVALQQLEQKIRSETKHGLAAAIASRVSAAGDSSHVTTNNNNNSSNSSSNGLGSNGRDTHSNSIDRTAVVAPAVASSTLEAAPPAVVTLTSELEGQLKALQSSHAQKEEEWRRVVQEKDDTLRQLEERLRYAHVGVGEEIATLTKSLNMHKKDRRALQTIMEQRVKVKVDAICELVAAGSQLPPQELSRLSSEARTLQNLVNASIKAMES</sequence>
<protein>
    <submittedName>
        <fullName evidence="3">Unc104-like kinesin</fullName>
    </submittedName>
</protein>
<evidence type="ECO:0000313" key="3">
    <source>
        <dbReference type="EMBL" id="RNF27735.1"/>
    </source>
</evidence>
<gene>
    <name evidence="3" type="ORF">Tco025E_00119</name>
</gene>
<reference evidence="3 4" key="1">
    <citation type="journal article" date="2018" name="BMC Genomics">
        <title>Genomic comparison of Trypanosoma conorhini and Trypanosoma rangeli to Trypanosoma cruzi strains of high and low virulence.</title>
        <authorList>
            <person name="Bradwell K.R."/>
            <person name="Koparde V.N."/>
            <person name="Matveyev A.V."/>
            <person name="Serrano M.G."/>
            <person name="Alves J.M."/>
            <person name="Parikh H."/>
            <person name="Huang B."/>
            <person name="Lee V."/>
            <person name="Espinosa-Alvarez O."/>
            <person name="Ortiz P.A."/>
            <person name="Costa-Martins A.G."/>
            <person name="Teixeira M.M."/>
            <person name="Buck G.A."/>
        </authorList>
    </citation>
    <scope>NUCLEOTIDE SEQUENCE [LARGE SCALE GENOMIC DNA]</scope>
    <source>
        <strain evidence="3 4">025E</strain>
    </source>
</reference>
<feature type="coiled-coil region" evidence="1">
    <location>
        <begin position="120"/>
        <end position="158"/>
    </location>
</feature>
<name>A0A422QCU2_9TRYP</name>
<dbReference type="OrthoDB" id="3176171at2759"/>
<comment type="caution">
    <text evidence="3">The sequence shown here is derived from an EMBL/GenBank/DDBJ whole genome shotgun (WGS) entry which is preliminary data.</text>
</comment>
<organism evidence="3 4">
    <name type="scientific">Trypanosoma conorhini</name>
    <dbReference type="NCBI Taxonomy" id="83891"/>
    <lineage>
        <taxon>Eukaryota</taxon>
        <taxon>Discoba</taxon>
        <taxon>Euglenozoa</taxon>
        <taxon>Kinetoplastea</taxon>
        <taxon>Metakinetoplastina</taxon>
        <taxon>Trypanosomatida</taxon>
        <taxon>Trypanosomatidae</taxon>
        <taxon>Trypanosoma</taxon>
    </lineage>
</organism>